<gene>
    <name evidence="1" type="ORF">PCOR1329_LOCUS18648</name>
</gene>
<keyword evidence="2" id="KW-1185">Reference proteome</keyword>
<evidence type="ECO:0008006" key="3">
    <source>
        <dbReference type="Google" id="ProtNLM"/>
    </source>
</evidence>
<sequence length="108" mass="11375">DEKIRLLTQQLIELRAAAGLPCAARAPAGEEAPPCDAPVVPVQLPPQDTAAVERMLAENAKKHTAEVPADALASEKSKASDGAFVHDDPLIQAAFEQDFKFDANSSLG</sequence>
<dbReference type="Proteomes" id="UP001189429">
    <property type="component" value="Unassembled WGS sequence"/>
</dbReference>
<evidence type="ECO:0000313" key="2">
    <source>
        <dbReference type="Proteomes" id="UP001189429"/>
    </source>
</evidence>
<dbReference type="EMBL" id="CAUYUJ010005891">
    <property type="protein sequence ID" value="CAK0815332.1"/>
    <property type="molecule type" value="Genomic_DNA"/>
</dbReference>
<feature type="non-terminal residue" evidence="1">
    <location>
        <position position="1"/>
    </location>
</feature>
<protein>
    <recommendedName>
        <fullName evidence="3">Centrosomal protein of 19 kDa</fullName>
    </recommendedName>
</protein>
<organism evidence="1 2">
    <name type="scientific">Prorocentrum cordatum</name>
    <dbReference type="NCBI Taxonomy" id="2364126"/>
    <lineage>
        <taxon>Eukaryota</taxon>
        <taxon>Sar</taxon>
        <taxon>Alveolata</taxon>
        <taxon>Dinophyceae</taxon>
        <taxon>Prorocentrales</taxon>
        <taxon>Prorocentraceae</taxon>
        <taxon>Prorocentrum</taxon>
    </lineage>
</organism>
<accession>A0ABN9R8X3</accession>
<feature type="non-terminal residue" evidence="1">
    <location>
        <position position="108"/>
    </location>
</feature>
<evidence type="ECO:0000313" key="1">
    <source>
        <dbReference type="EMBL" id="CAK0815332.1"/>
    </source>
</evidence>
<proteinExistence type="predicted"/>
<name>A0ABN9R8X3_9DINO</name>
<reference evidence="1" key="1">
    <citation type="submission" date="2023-10" db="EMBL/GenBank/DDBJ databases">
        <authorList>
            <person name="Chen Y."/>
            <person name="Shah S."/>
            <person name="Dougan E. K."/>
            <person name="Thang M."/>
            <person name="Chan C."/>
        </authorList>
    </citation>
    <scope>NUCLEOTIDE SEQUENCE [LARGE SCALE GENOMIC DNA]</scope>
</reference>
<comment type="caution">
    <text evidence="1">The sequence shown here is derived from an EMBL/GenBank/DDBJ whole genome shotgun (WGS) entry which is preliminary data.</text>
</comment>